<dbReference type="Proteomes" id="UP000001514">
    <property type="component" value="Unassembled WGS sequence"/>
</dbReference>
<organism evidence="12">
    <name type="scientific">Selaginella moellendorffii</name>
    <name type="common">Spikemoss</name>
    <dbReference type="NCBI Taxonomy" id="88036"/>
    <lineage>
        <taxon>Eukaryota</taxon>
        <taxon>Viridiplantae</taxon>
        <taxon>Streptophyta</taxon>
        <taxon>Embryophyta</taxon>
        <taxon>Tracheophyta</taxon>
        <taxon>Lycopodiopsida</taxon>
        <taxon>Selaginellales</taxon>
        <taxon>Selaginellaceae</taxon>
        <taxon>Selaginella</taxon>
    </lineage>
</organism>
<keyword evidence="12" id="KW-1185">Reference proteome</keyword>
<protein>
    <recommendedName>
        <fullName evidence="10">Morc S5 domain-containing protein</fullName>
    </recommendedName>
</protein>
<feature type="domain" description="Morc S5" evidence="10">
    <location>
        <begin position="248"/>
        <end position="381"/>
    </location>
</feature>
<evidence type="ECO:0000256" key="8">
    <source>
        <dbReference type="ARBA" id="ARBA00023204"/>
    </source>
</evidence>
<dbReference type="Gene3D" id="3.30.565.10">
    <property type="entry name" value="Histidine kinase-like ATPase, C-terminal domain"/>
    <property type="match status" value="1"/>
</dbReference>
<dbReference type="EMBL" id="GL377711">
    <property type="protein sequence ID" value="EFJ05936.1"/>
    <property type="molecule type" value="Genomic_DNA"/>
</dbReference>
<comment type="subcellular location">
    <subcellularLocation>
        <location evidence="1">Nucleus</location>
    </subcellularLocation>
</comment>
<proteinExistence type="inferred from homology"/>
<dbReference type="PANTHER" id="PTHR23336">
    <property type="entry name" value="ZINC FINGER CW-TYPE COILED-COIL DOMAIN PROTEIN 3"/>
    <property type="match status" value="1"/>
</dbReference>
<dbReference type="Pfam" id="PF13589">
    <property type="entry name" value="HATPase_c_3"/>
    <property type="match status" value="1"/>
</dbReference>
<keyword evidence="9" id="KW-0539">Nucleus</keyword>
<dbReference type="KEGG" id="smo:SELMODRAFT_136312"/>
<name>D8TBQ1_SELML</name>
<evidence type="ECO:0000313" key="11">
    <source>
        <dbReference type="EMBL" id="EFJ05936.1"/>
    </source>
</evidence>
<keyword evidence="4" id="KW-0378">Hydrolase</keyword>
<keyword evidence="7" id="KW-0943">RNA-mediated gene silencing</keyword>
<evidence type="ECO:0000256" key="5">
    <source>
        <dbReference type="ARBA" id="ARBA00022763"/>
    </source>
</evidence>
<dbReference type="AlphaFoldDB" id="D8TBQ1"/>
<dbReference type="InterPro" id="IPR041006">
    <property type="entry name" value="Morc_S5"/>
</dbReference>
<evidence type="ECO:0000256" key="1">
    <source>
        <dbReference type="ARBA" id="ARBA00004123"/>
    </source>
</evidence>
<dbReference type="HOGENOM" id="CLU_011516_7_2_1"/>
<dbReference type="SUPFAM" id="SSF55874">
    <property type="entry name" value="ATPase domain of HSP90 chaperone/DNA topoisomerase II/histidine kinase"/>
    <property type="match status" value="1"/>
</dbReference>
<keyword evidence="8" id="KW-0234">DNA repair</keyword>
<accession>D8TBQ1</accession>
<evidence type="ECO:0000256" key="6">
    <source>
        <dbReference type="ARBA" id="ARBA00023054"/>
    </source>
</evidence>
<keyword evidence="4" id="KW-0255">Endonuclease</keyword>
<dbReference type="GO" id="GO:0005634">
    <property type="term" value="C:nucleus"/>
    <property type="evidence" value="ECO:0000318"/>
    <property type="project" value="GO_Central"/>
</dbReference>
<comment type="similarity">
    <text evidence="2">Belongs to the MORC ATPase protein family.</text>
</comment>
<dbReference type="InParanoid" id="D8TBQ1"/>
<keyword evidence="5" id="KW-0227">DNA damage</keyword>
<evidence type="ECO:0000313" key="12">
    <source>
        <dbReference type="Proteomes" id="UP000001514"/>
    </source>
</evidence>
<reference evidence="11 12" key="1">
    <citation type="journal article" date="2011" name="Science">
        <title>The Selaginella genome identifies genetic changes associated with the evolution of vascular plants.</title>
        <authorList>
            <person name="Banks J.A."/>
            <person name="Nishiyama T."/>
            <person name="Hasebe M."/>
            <person name="Bowman J.L."/>
            <person name="Gribskov M."/>
            <person name="dePamphilis C."/>
            <person name="Albert V.A."/>
            <person name="Aono N."/>
            <person name="Aoyama T."/>
            <person name="Ambrose B.A."/>
            <person name="Ashton N.W."/>
            <person name="Axtell M.J."/>
            <person name="Barker E."/>
            <person name="Barker M.S."/>
            <person name="Bennetzen J.L."/>
            <person name="Bonawitz N.D."/>
            <person name="Chapple C."/>
            <person name="Cheng C."/>
            <person name="Correa L.G."/>
            <person name="Dacre M."/>
            <person name="DeBarry J."/>
            <person name="Dreyer I."/>
            <person name="Elias M."/>
            <person name="Engstrom E.M."/>
            <person name="Estelle M."/>
            <person name="Feng L."/>
            <person name="Finet C."/>
            <person name="Floyd S.K."/>
            <person name="Frommer W.B."/>
            <person name="Fujita T."/>
            <person name="Gramzow L."/>
            <person name="Gutensohn M."/>
            <person name="Harholt J."/>
            <person name="Hattori M."/>
            <person name="Heyl A."/>
            <person name="Hirai T."/>
            <person name="Hiwatashi Y."/>
            <person name="Ishikawa M."/>
            <person name="Iwata M."/>
            <person name="Karol K.G."/>
            <person name="Koehler B."/>
            <person name="Kolukisaoglu U."/>
            <person name="Kubo M."/>
            <person name="Kurata T."/>
            <person name="Lalonde S."/>
            <person name="Li K."/>
            <person name="Li Y."/>
            <person name="Litt A."/>
            <person name="Lyons E."/>
            <person name="Manning G."/>
            <person name="Maruyama T."/>
            <person name="Michael T.P."/>
            <person name="Mikami K."/>
            <person name="Miyazaki S."/>
            <person name="Morinaga S."/>
            <person name="Murata T."/>
            <person name="Mueller-Roeber B."/>
            <person name="Nelson D.R."/>
            <person name="Obara M."/>
            <person name="Oguri Y."/>
            <person name="Olmstead R.G."/>
            <person name="Onodera N."/>
            <person name="Petersen B.L."/>
            <person name="Pils B."/>
            <person name="Prigge M."/>
            <person name="Rensing S.A."/>
            <person name="Riano-Pachon D.M."/>
            <person name="Roberts A.W."/>
            <person name="Sato Y."/>
            <person name="Scheller H.V."/>
            <person name="Schulz B."/>
            <person name="Schulz C."/>
            <person name="Shakirov E.V."/>
            <person name="Shibagaki N."/>
            <person name="Shinohara N."/>
            <person name="Shippen D.E."/>
            <person name="Soerensen I."/>
            <person name="Sotooka R."/>
            <person name="Sugimoto N."/>
            <person name="Sugita M."/>
            <person name="Sumikawa N."/>
            <person name="Tanurdzic M."/>
            <person name="Theissen G."/>
            <person name="Ulvskov P."/>
            <person name="Wakazuki S."/>
            <person name="Weng J.K."/>
            <person name="Willats W.W."/>
            <person name="Wipf D."/>
            <person name="Wolf P.G."/>
            <person name="Yang L."/>
            <person name="Zimmer A.D."/>
            <person name="Zhu Q."/>
            <person name="Mitros T."/>
            <person name="Hellsten U."/>
            <person name="Loque D."/>
            <person name="Otillar R."/>
            <person name="Salamov A."/>
            <person name="Schmutz J."/>
            <person name="Shapiro H."/>
            <person name="Lindquist E."/>
            <person name="Lucas S."/>
            <person name="Rokhsar D."/>
            <person name="Grigoriev I.V."/>
        </authorList>
    </citation>
    <scope>NUCLEOTIDE SEQUENCE [LARGE SCALE GENOMIC DNA]</scope>
</reference>
<evidence type="ECO:0000259" key="10">
    <source>
        <dbReference type="Pfam" id="PF17942"/>
    </source>
</evidence>
<dbReference type="GO" id="GO:0006281">
    <property type="term" value="P:DNA repair"/>
    <property type="evidence" value="ECO:0007669"/>
    <property type="project" value="UniProtKB-KW"/>
</dbReference>
<evidence type="ECO:0000256" key="7">
    <source>
        <dbReference type="ARBA" id="ARBA00023158"/>
    </source>
</evidence>
<dbReference type="Gramene" id="EFJ05936">
    <property type="protein sequence ID" value="EFJ05936"/>
    <property type="gene ID" value="SELMODRAFT_136312"/>
</dbReference>
<evidence type="ECO:0000256" key="2">
    <source>
        <dbReference type="ARBA" id="ARBA00007845"/>
    </source>
</evidence>
<dbReference type="eggNOG" id="KOG1845">
    <property type="taxonomic scope" value="Eukaryota"/>
</dbReference>
<dbReference type="InterPro" id="IPR045261">
    <property type="entry name" value="MORC_ATPase"/>
</dbReference>
<dbReference type="InterPro" id="IPR036890">
    <property type="entry name" value="HATPase_C_sf"/>
</dbReference>
<dbReference type="GO" id="GO:0016887">
    <property type="term" value="F:ATP hydrolysis activity"/>
    <property type="evidence" value="ECO:0007669"/>
    <property type="project" value="InterPro"/>
</dbReference>
<keyword evidence="3" id="KW-0540">Nuclease</keyword>
<dbReference type="PANTHER" id="PTHR23336:SF80">
    <property type="entry name" value="PROTEIN MICRORCHIDIA 7-LIKE"/>
    <property type="match status" value="1"/>
</dbReference>
<dbReference type="GO" id="GO:0031349">
    <property type="term" value="P:positive regulation of defense response"/>
    <property type="evidence" value="ECO:0007669"/>
    <property type="project" value="UniProtKB-ARBA"/>
</dbReference>
<evidence type="ECO:0000256" key="9">
    <source>
        <dbReference type="ARBA" id="ARBA00023242"/>
    </source>
</evidence>
<dbReference type="GO" id="GO:0031047">
    <property type="term" value="P:regulatory ncRNA-mediated gene silencing"/>
    <property type="evidence" value="ECO:0007669"/>
    <property type="project" value="UniProtKB-KW"/>
</dbReference>
<sequence>MDHVRMHPKFLHSNARSHKWAFGAIAELLDNALDQTTNGATFANIDVLKNPVNGTPMLLFEDNGGGMTLDHLRQCMPFGYSVNDTASRTIGQYGNGFKTSTMRLGADVIVFSKSNIAVGDRFIQSVGLLSYSFLRDTVQQDIIVPMLDYEGYGLELKEIHKCTHQDWKIRMDVITKWSPYQNEESIHSQFKKINDQGTRIIIYNLWENDEQQIELDFKSDPHVSLFPVQKFSTGKKKFKIHFLIHSGLQVYISMLYLHLPENFKITLRNQEVKHSDIRSDAMHIEQFNFKFQNDLKVVMSAKVHFWYTQQIDIQGFNVYHKNRLIKPFWKIWNSSRKQGRGYLGVLEANFVEPTHDKQGFERTPIVQQLEYQLQIMQKRLWLACLFIPFY</sequence>
<keyword evidence="6" id="KW-0175">Coiled coil</keyword>
<dbReference type="GO" id="GO:0004519">
    <property type="term" value="F:endonuclease activity"/>
    <property type="evidence" value="ECO:0007669"/>
    <property type="project" value="UniProtKB-KW"/>
</dbReference>
<gene>
    <name evidence="11" type="ORF">SELMODRAFT_136312</name>
</gene>
<evidence type="ECO:0000256" key="4">
    <source>
        <dbReference type="ARBA" id="ARBA00022759"/>
    </source>
</evidence>
<evidence type="ECO:0000256" key="3">
    <source>
        <dbReference type="ARBA" id="ARBA00022722"/>
    </source>
</evidence>
<dbReference type="Pfam" id="PF17942">
    <property type="entry name" value="Morc6_S5"/>
    <property type="match status" value="1"/>
</dbReference>